<name>A0AAW6T8J1_9MICO</name>
<organism evidence="2 3">
    <name type="scientific">Ruicaihuangia caeni</name>
    <dbReference type="NCBI Taxonomy" id="3042517"/>
    <lineage>
        <taxon>Bacteria</taxon>
        <taxon>Bacillati</taxon>
        <taxon>Actinomycetota</taxon>
        <taxon>Actinomycetes</taxon>
        <taxon>Micrococcales</taxon>
        <taxon>Microbacteriaceae</taxon>
        <taxon>Ruicaihuangia</taxon>
    </lineage>
</organism>
<reference evidence="2 3" key="1">
    <citation type="submission" date="2023-04" db="EMBL/GenBank/DDBJ databases">
        <title>Klugiella caeni sp. nov. isolated from the sludge of biochemical tank.</title>
        <authorList>
            <person name="Geng K."/>
        </authorList>
    </citation>
    <scope>NUCLEOTIDE SEQUENCE [LARGE SCALE GENOMIC DNA]</scope>
    <source>
        <strain evidence="2 3">YN-L-19</strain>
    </source>
</reference>
<proteinExistence type="predicted"/>
<accession>A0AAW6T8J1</accession>
<feature type="domain" description="NAD(P)-binding" evidence="1">
    <location>
        <begin position="14"/>
        <end position="178"/>
    </location>
</feature>
<dbReference type="InterPro" id="IPR036291">
    <property type="entry name" value="NAD(P)-bd_dom_sf"/>
</dbReference>
<dbReference type="AlphaFoldDB" id="A0AAW6T8J1"/>
<dbReference type="SUPFAM" id="SSF51735">
    <property type="entry name" value="NAD(P)-binding Rossmann-fold domains"/>
    <property type="match status" value="1"/>
</dbReference>
<dbReference type="Gene3D" id="3.40.50.720">
    <property type="entry name" value="NAD(P)-binding Rossmann-like Domain"/>
    <property type="match status" value="1"/>
</dbReference>
<protein>
    <submittedName>
        <fullName evidence="2">NAD(P)H-binding protein</fullName>
    </submittedName>
</protein>
<dbReference type="InterPro" id="IPR051207">
    <property type="entry name" value="ComplexI_NDUFA9_subunit"/>
</dbReference>
<gene>
    <name evidence="2" type="ORF">QF206_00550</name>
</gene>
<comment type="caution">
    <text evidence="2">The sequence shown here is derived from an EMBL/GenBank/DDBJ whole genome shotgun (WGS) entry which is preliminary data.</text>
</comment>
<dbReference type="InterPro" id="IPR016040">
    <property type="entry name" value="NAD(P)-bd_dom"/>
</dbReference>
<dbReference type="PANTHER" id="PTHR12126:SF11">
    <property type="entry name" value="NADH DEHYDROGENASE [UBIQUINONE] 1 ALPHA SUBCOMPLEX SUBUNIT 9, MITOCHONDRIAL"/>
    <property type="match status" value="1"/>
</dbReference>
<dbReference type="Pfam" id="PF13460">
    <property type="entry name" value="NAD_binding_10"/>
    <property type="match status" value="1"/>
</dbReference>
<evidence type="ECO:0000313" key="3">
    <source>
        <dbReference type="Proteomes" id="UP001321506"/>
    </source>
</evidence>
<dbReference type="PANTHER" id="PTHR12126">
    <property type="entry name" value="NADH-UBIQUINONE OXIDOREDUCTASE 39 KDA SUBUNIT-RELATED"/>
    <property type="match status" value="1"/>
</dbReference>
<evidence type="ECO:0000259" key="1">
    <source>
        <dbReference type="Pfam" id="PF13460"/>
    </source>
</evidence>
<dbReference type="EMBL" id="JASATX010000001">
    <property type="protein sequence ID" value="MDI2097457.1"/>
    <property type="molecule type" value="Genomic_DNA"/>
</dbReference>
<evidence type="ECO:0000313" key="2">
    <source>
        <dbReference type="EMBL" id="MDI2097457.1"/>
    </source>
</evidence>
<dbReference type="Proteomes" id="UP001321506">
    <property type="component" value="Unassembled WGS sequence"/>
</dbReference>
<dbReference type="GO" id="GO:0044877">
    <property type="term" value="F:protein-containing complex binding"/>
    <property type="evidence" value="ECO:0007669"/>
    <property type="project" value="TreeGrafter"/>
</dbReference>
<dbReference type="RefSeq" id="WP_281487252.1">
    <property type="nucleotide sequence ID" value="NZ_JASATX010000001.1"/>
</dbReference>
<sequence>MTSQHRPKTVAVAGATGLVGAQVVRRLEERGARVVPMARSLGVDLMTGRGVGESLPGADALIDVSNVLTQNEAVAVERFTRMARTLVDGCRQHGVGRYVLLSIIGVDEIEFGYYKGKRAQESVIEGSGLEYSILRATQFHEFAEQMLGRMRVGPIALVPRMTSAPVASREVADRLVELALADEVPHRLELAGPDTMTVPEMAREFCRATGRRLLRVPVPVPGPGGRRMAEGGLLPRGPHEVGVQTYREWLVERSLDATPPA</sequence>
<keyword evidence="3" id="KW-1185">Reference proteome</keyword>